<gene>
    <name evidence="1" type="ORF">AVEN_230748_1</name>
</gene>
<evidence type="ECO:0000313" key="2">
    <source>
        <dbReference type="Proteomes" id="UP000499080"/>
    </source>
</evidence>
<comment type="caution">
    <text evidence="1">The sequence shown here is derived from an EMBL/GenBank/DDBJ whole genome shotgun (WGS) entry which is preliminary data.</text>
</comment>
<dbReference type="Proteomes" id="UP000499080">
    <property type="component" value="Unassembled WGS sequence"/>
</dbReference>
<dbReference type="AlphaFoldDB" id="A0A4Y2A1W7"/>
<proteinExistence type="predicted"/>
<protein>
    <submittedName>
        <fullName evidence="1">Uncharacterized protein</fullName>
    </submittedName>
</protein>
<accession>A0A4Y2A1W7</accession>
<dbReference type="EMBL" id="BGPR01000004">
    <property type="protein sequence ID" value="GBL73772.1"/>
    <property type="molecule type" value="Genomic_DNA"/>
</dbReference>
<evidence type="ECO:0000313" key="1">
    <source>
        <dbReference type="EMBL" id="GBL73772.1"/>
    </source>
</evidence>
<keyword evidence="2" id="KW-1185">Reference proteome</keyword>
<reference evidence="1 2" key="1">
    <citation type="journal article" date="2019" name="Sci. Rep.">
        <title>Orb-weaving spider Araneus ventricosus genome elucidates the spidroin gene catalogue.</title>
        <authorList>
            <person name="Kono N."/>
            <person name="Nakamura H."/>
            <person name="Ohtoshi R."/>
            <person name="Moran D.A.P."/>
            <person name="Shinohara A."/>
            <person name="Yoshida Y."/>
            <person name="Fujiwara M."/>
            <person name="Mori M."/>
            <person name="Tomita M."/>
            <person name="Arakawa K."/>
        </authorList>
    </citation>
    <scope>NUCLEOTIDE SEQUENCE [LARGE SCALE GENOMIC DNA]</scope>
</reference>
<sequence length="94" mass="10298">MCAFNISKRREKNKVENSDIAVFAENCVSNEGGEKKKSINESATKLEVLPSTSASASNAIENNSYIIMKNRVCGLPFCPNTKCDECNMCSLDVI</sequence>
<organism evidence="1 2">
    <name type="scientific">Araneus ventricosus</name>
    <name type="common">Orbweaver spider</name>
    <name type="synonym">Epeira ventricosa</name>
    <dbReference type="NCBI Taxonomy" id="182803"/>
    <lineage>
        <taxon>Eukaryota</taxon>
        <taxon>Metazoa</taxon>
        <taxon>Ecdysozoa</taxon>
        <taxon>Arthropoda</taxon>
        <taxon>Chelicerata</taxon>
        <taxon>Arachnida</taxon>
        <taxon>Araneae</taxon>
        <taxon>Araneomorphae</taxon>
        <taxon>Entelegynae</taxon>
        <taxon>Araneoidea</taxon>
        <taxon>Araneidae</taxon>
        <taxon>Araneus</taxon>
    </lineage>
</organism>
<name>A0A4Y2A1W7_ARAVE</name>